<reference evidence="1 2" key="1">
    <citation type="journal article" date="2013" name="BMC Genomics">
        <title>The miniature genome of a carnivorous plant Genlisea aurea contains a low number of genes and short non-coding sequences.</title>
        <authorList>
            <person name="Leushkin E.V."/>
            <person name="Sutormin R.A."/>
            <person name="Nabieva E.R."/>
            <person name="Penin A.A."/>
            <person name="Kondrashov A.S."/>
            <person name="Logacheva M.D."/>
        </authorList>
    </citation>
    <scope>NUCLEOTIDE SEQUENCE [LARGE SCALE GENOMIC DNA]</scope>
</reference>
<dbReference type="AlphaFoldDB" id="S8BR67"/>
<proteinExistence type="predicted"/>
<accession>S8BR67</accession>
<dbReference type="Proteomes" id="UP000015453">
    <property type="component" value="Unassembled WGS sequence"/>
</dbReference>
<sequence length="129" mass="14168">MPFRDIWVIFGRFEQLFRKMRGSRFRHTTNLTRVTIGEHSNLGSDSPGVTRDGELQIGRRKAHALTGLSFAIVGTLWVCDGDGVRDGEGDGVWEWELEGPATAGVAPACDKQYAHARGVNAAMIGNVIR</sequence>
<organism evidence="1 2">
    <name type="scientific">Genlisea aurea</name>
    <dbReference type="NCBI Taxonomy" id="192259"/>
    <lineage>
        <taxon>Eukaryota</taxon>
        <taxon>Viridiplantae</taxon>
        <taxon>Streptophyta</taxon>
        <taxon>Embryophyta</taxon>
        <taxon>Tracheophyta</taxon>
        <taxon>Spermatophyta</taxon>
        <taxon>Magnoliopsida</taxon>
        <taxon>eudicotyledons</taxon>
        <taxon>Gunneridae</taxon>
        <taxon>Pentapetalae</taxon>
        <taxon>asterids</taxon>
        <taxon>lamiids</taxon>
        <taxon>Lamiales</taxon>
        <taxon>Lentibulariaceae</taxon>
        <taxon>Genlisea</taxon>
    </lineage>
</organism>
<keyword evidence="2" id="KW-1185">Reference proteome</keyword>
<evidence type="ECO:0000313" key="2">
    <source>
        <dbReference type="Proteomes" id="UP000015453"/>
    </source>
</evidence>
<name>S8BR67_9LAMI</name>
<evidence type="ECO:0000313" key="1">
    <source>
        <dbReference type="EMBL" id="EPS57120.1"/>
    </source>
</evidence>
<dbReference type="EMBL" id="AUSU01010638">
    <property type="protein sequence ID" value="EPS57120.1"/>
    <property type="molecule type" value="Genomic_DNA"/>
</dbReference>
<protein>
    <submittedName>
        <fullName evidence="1">Uncharacterized protein</fullName>
    </submittedName>
</protein>
<gene>
    <name evidence="1" type="ORF">M569_17702</name>
</gene>
<comment type="caution">
    <text evidence="1">The sequence shown here is derived from an EMBL/GenBank/DDBJ whole genome shotgun (WGS) entry which is preliminary data.</text>
</comment>